<dbReference type="SUPFAM" id="SSF51445">
    <property type="entry name" value="(Trans)glycosidases"/>
    <property type="match status" value="1"/>
</dbReference>
<evidence type="ECO:0000256" key="3">
    <source>
        <dbReference type="ARBA" id="ARBA00012663"/>
    </source>
</evidence>
<feature type="signal peptide" evidence="7">
    <location>
        <begin position="1"/>
        <end position="18"/>
    </location>
</feature>
<reference evidence="9" key="1">
    <citation type="submission" date="2020-11" db="EMBL/GenBank/DDBJ databases">
        <title>Nocardioides sp. CBS4Y-1, whole genome shotgun sequence.</title>
        <authorList>
            <person name="Tuo L."/>
        </authorList>
    </citation>
    <scope>NUCLEOTIDE SEQUENCE</scope>
    <source>
        <strain evidence="9">CBS4Y-1</strain>
    </source>
</reference>
<proteinExistence type="inferred from homology"/>
<evidence type="ECO:0000256" key="1">
    <source>
        <dbReference type="ARBA" id="ARBA00001231"/>
    </source>
</evidence>
<dbReference type="GO" id="GO:0009254">
    <property type="term" value="P:peptidoglycan turnover"/>
    <property type="evidence" value="ECO:0007669"/>
    <property type="project" value="TreeGrafter"/>
</dbReference>
<dbReference type="GO" id="GO:0005975">
    <property type="term" value="P:carbohydrate metabolic process"/>
    <property type="evidence" value="ECO:0007669"/>
    <property type="project" value="InterPro"/>
</dbReference>
<evidence type="ECO:0000256" key="7">
    <source>
        <dbReference type="SAM" id="SignalP"/>
    </source>
</evidence>
<comment type="similarity">
    <text evidence="2">Belongs to the glycosyl hydrolase 3 family.</text>
</comment>
<keyword evidence="5" id="KW-0326">Glycosidase</keyword>
<keyword evidence="10" id="KW-1185">Reference proteome</keyword>
<dbReference type="InterPro" id="IPR050226">
    <property type="entry name" value="NagZ_Beta-hexosaminidase"/>
</dbReference>
<evidence type="ECO:0000313" key="9">
    <source>
        <dbReference type="EMBL" id="MBF4160934.1"/>
    </source>
</evidence>
<organism evidence="9 10">
    <name type="scientific">Nocardioides acrostichi</name>
    <dbReference type="NCBI Taxonomy" id="2784339"/>
    <lineage>
        <taxon>Bacteria</taxon>
        <taxon>Bacillati</taxon>
        <taxon>Actinomycetota</taxon>
        <taxon>Actinomycetes</taxon>
        <taxon>Propionibacteriales</taxon>
        <taxon>Nocardioidaceae</taxon>
        <taxon>Nocardioides</taxon>
    </lineage>
</organism>
<sequence length="452" mass="46623">MRRLGLAAAAVVAAGALAGCASDGPARPTARESASGPPSTSVTPSTTSTPTTTQGPAQDPTQEPTQDLGEPLPWGPTVGELAQAHEIVAAMTAGELAGQVIVGRYAGTDPSVAARLVRRLHLAGVCVTNDNVVDADQVRATTRAVTRAAHHDGRDFPAVIGIDEEGGTVSHLRGIATDFPAFEDAGLAIGQHERRGRQVVQQAAYATAQELRAFGFSWVFAPDADVTIGPADVTIGSRSPSSDPKLAALAVGAAVRGYDDAGLVSTIKHFPGHGSATVDSHRTLPHIDASMRRLEHRDLRPFARGIDAGAPAVMVGHLDVEAMAPGGPSSVEPKIYDYLRDDLGFEGVAITDSLGMGAVAGIPDLGVKALEAGADLLLMPADTTTMHRVVKRAVEDGTLSRDRVEDAAARVVALQLWQASASQDDPLPADPAKVAENAEAASAALREAAYGS</sequence>
<feature type="chain" id="PRO_5039695251" description="beta-N-acetylhexosaminidase" evidence="7">
    <location>
        <begin position="19"/>
        <end position="452"/>
    </location>
</feature>
<dbReference type="PROSITE" id="PS51257">
    <property type="entry name" value="PROKAR_LIPOPROTEIN"/>
    <property type="match status" value="1"/>
</dbReference>
<comment type="catalytic activity">
    <reaction evidence="1">
        <text>Hydrolysis of terminal non-reducing N-acetyl-D-hexosamine residues in N-acetyl-beta-D-hexosaminides.</text>
        <dbReference type="EC" id="3.2.1.52"/>
    </reaction>
</comment>
<evidence type="ECO:0000256" key="5">
    <source>
        <dbReference type="ARBA" id="ARBA00023295"/>
    </source>
</evidence>
<dbReference type="InterPro" id="IPR017853">
    <property type="entry name" value="GH"/>
</dbReference>
<protein>
    <recommendedName>
        <fullName evidence="3">beta-N-acetylhexosaminidase</fullName>
        <ecNumber evidence="3">3.2.1.52</ecNumber>
    </recommendedName>
</protein>
<evidence type="ECO:0000259" key="8">
    <source>
        <dbReference type="Pfam" id="PF00933"/>
    </source>
</evidence>
<feature type="compositionally biased region" description="Polar residues" evidence="6">
    <location>
        <begin position="54"/>
        <end position="65"/>
    </location>
</feature>
<name>A0A930UYW7_9ACTN</name>
<dbReference type="PANTHER" id="PTHR30480:SF13">
    <property type="entry name" value="BETA-HEXOSAMINIDASE"/>
    <property type="match status" value="1"/>
</dbReference>
<dbReference type="Gene3D" id="3.20.20.300">
    <property type="entry name" value="Glycoside hydrolase, family 3, N-terminal domain"/>
    <property type="match status" value="1"/>
</dbReference>
<evidence type="ECO:0000256" key="4">
    <source>
        <dbReference type="ARBA" id="ARBA00022801"/>
    </source>
</evidence>
<dbReference type="AlphaFoldDB" id="A0A930UYW7"/>
<dbReference type="Proteomes" id="UP000656804">
    <property type="component" value="Unassembled WGS sequence"/>
</dbReference>
<gene>
    <name evidence="9" type="ORF">ISG29_04480</name>
</gene>
<dbReference type="InterPro" id="IPR001764">
    <property type="entry name" value="Glyco_hydro_3_N"/>
</dbReference>
<feature type="region of interest" description="Disordered" evidence="6">
    <location>
        <begin position="19"/>
        <end position="77"/>
    </location>
</feature>
<dbReference type="PANTHER" id="PTHR30480">
    <property type="entry name" value="BETA-HEXOSAMINIDASE-RELATED"/>
    <property type="match status" value="1"/>
</dbReference>
<dbReference type="GO" id="GO:0004563">
    <property type="term" value="F:beta-N-acetylhexosaminidase activity"/>
    <property type="evidence" value="ECO:0007669"/>
    <property type="project" value="UniProtKB-EC"/>
</dbReference>
<dbReference type="Pfam" id="PF00933">
    <property type="entry name" value="Glyco_hydro_3"/>
    <property type="match status" value="1"/>
</dbReference>
<dbReference type="RefSeq" id="WP_194502100.1">
    <property type="nucleotide sequence ID" value="NZ_JADIVZ010000001.1"/>
</dbReference>
<feature type="compositionally biased region" description="Low complexity" evidence="6">
    <location>
        <begin position="37"/>
        <end position="53"/>
    </location>
</feature>
<dbReference type="InterPro" id="IPR036962">
    <property type="entry name" value="Glyco_hydro_3_N_sf"/>
</dbReference>
<keyword evidence="4" id="KW-0378">Hydrolase</keyword>
<accession>A0A930UYW7</accession>
<evidence type="ECO:0000313" key="10">
    <source>
        <dbReference type="Proteomes" id="UP000656804"/>
    </source>
</evidence>
<keyword evidence="7" id="KW-0732">Signal</keyword>
<feature type="domain" description="Glycoside hydrolase family 3 N-terminal" evidence="8">
    <location>
        <begin position="111"/>
        <end position="413"/>
    </location>
</feature>
<dbReference type="EMBL" id="JADIVZ010000001">
    <property type="protein sequence ID" value="MBF4160934.1"/>
    <property type="molecule type" value="Genomic_DNA"/>
</dbReference>
<comment type="caution">
    <text evidence="9">The sequence shown here is derived from an EMBL/GenBank/DDBJ whole genome shotgun (WGS) entry which is preliminary data.</text>
</comment>
<dbReference type="EC" id="3.2.1.52" evidence="3"/>
<evidence type="ECO:0000256" key="2">
    <source>
        <dbReference type="ARBA" id="ARBA00005336"/>
    </source>
</evidence>
<evidence type="ECO:0000256" key="6">
    <source>
        <dbReference type="SAM" id="MobiDB-lite"/>
    </source>
</evidence>